<dbReference type="UniPathway" id="UPA00115">
    <property type="reaction ID" value="UER00409"/>
</dbReference>
<dbReference type="InterPro" id="IPR005900">
    <property type="entry name" value="6-phosphogluconolactonase_DevB"/>
</dbReference>
<dbReference type="InterPro" id="IPR039104">
    <property type="entry name" value="6PGL"/>
</dbReference>
<dbReference type="Proteomes" id="UP000547058">
    <property type="component" value="Unassembled WGS sequence"/>
</dbReference>
<evidence type="ECO:0000313" key="9">
    <source>
        <dbReference type="EMBL" id="MBA8680600.1"/>
    </source>
</evidence>
<feature type="domain" description="Glucosamine/galactosamine-6-phosphate isomerase" evidence="8">
    <location>
        <begin position="17"/>
        <end position="226"/>
    </location>
</feature>
<dbReference type="GO" id="GO:0017057">
    <property type="term" value="F:6-phosphogluconolactonase activity"/>
    <property type="evidence" value="ECO:0007669"/>
    <property type="project" value="UniProtKB-UniRule"/>
</dbReference>
<evidence type="ECO:0000256" key="3">
    <source>
        <dbReference type="ARBA" id="ARBA00004961"/>
    </source>
</evidence>
<gene>
    <name evidence="7 9" type="primary">pgl</name>
    <name evidence="9" type="ORF">H4O11_02125</name>
</gene>
<name>A0A7W3IG71_9GAMM</name>
<evidence type="ECO:0000259" key="8">
    <source>
        <dbReference type="Pfam" id="PF01182"/>
    </source>
</evidence>
<dbReference type="GO" id="GO:0006098">
    <property type="term" value="P:pentose-phosphate shunt"/>
    <property type="evidence" value="ECO:0007669"/>
    <property type="project" value="UniProtKB-UniPathway"/>
</dbReference>
<evidence type="ECO:0000313" key="10">
    <source>
        <dbReference type="Proteomes" id="UP000547058"/>
    </source>
</evidence>
<comment type="caution">
    <text evidence="9">The sequence shown here is derived from an EMBL/GenBank/DDBJ whole genome shotgun (WGS) entry which is preliminary data.</text>
</comment>
<reference evidence="9 10" key="1">
    <citation type="submission" date="2020-08" db="EMBL/GenBank/DDBJ databases">
        <title>Stenotrophomonas tumulicola JCM 30961.</title>
        <authorList>
            <person name="Deng Y."/>
        </authorList>
    </citation>
    <scope>NUCLEOTIDE SEQUENCE [LARGE SCALE GENOMIC DNA]</scope>
    <source>
        <strain evidence="9 10">JCM 30961</strain>
    </source>
</reference>
<keyword evidence="10" id="KW-1185">Reference proteome</keyword>
<dbReference type="RefSeq" id="WP_182337780.1">
    <property type="nucleotide sequence ID" value="NZ_JACGXS010000001.1"/>
</dbReference>
<accession>A0A7W3IG71</accession>
<comment type="pathway">
    <text evidence="3 7">Carbohydrate degradation; pentose phosphate pathway; D-ribulose 5-phosphate from D-glucose 6-phosphate (oxidative stage): step 2/3.</text>
</comment>
<dbReference type="InterPro" id="IPR037171">
    <property type="entry name" value="NagB/RpiA_transferase-like"/>
</dbReference>
<protein>
    <recommendedName>
        <fullName evidence="6 7">6-phosphogluconolactonase</fullName>
        <shortName evidence="7">6PGL</shortName>
        <ecNumber evidence="5 7">3.1.1.31</ecNumber>
    </recommendedName>
</protein>
<evidence type="ECO:0000256" key="6">
    <source>
        <dbReference type="ARBA" id="ARBA00020337"/>
    </source>
</evidence>
<comment type="catalytic activity">
    <reaction evidence="1 7">
        <text>6-phospho-D-glucono-1,5-lactone + H2O = 6-phospho-D-gluconate + H(+)</text>
        <dbReference type="Rhea" id="RHEA:12556"/>
        <dbReference type="ChEBI" id="CHEBI:15377"/>
        <dbReference type="ChEBI" id="CHEBI:15378"/>
        <dbReference type="ChEBI" id="CHEBI:57955"/>
        <dbReference type="ChEBI" id="CHEBI:58759"/>
        <dbReference type="EC" id="3.1.1.31"/>
    </reaction>
</comment>
<dbReference type="GO" id="GO:0005975">
    <property type="term" value="P:carbohydrate metabolic process"/>
    <property type="evidence" value="ECO:0007669"/>
    <property type="project" value="UniProtKB-UniRule"/>
</dbReference>
<dbReference type="PANTHER" id="PTHR11054">
    <property type="entry name" value="6-PHOSPHOGLUCONOLACTONASE"/>
    <property type="match status" value="1"/>
</dbReference>
<dbReference type="AlphaFoldDB" id="A0A7W3IG71"/>
<dbReference type="NCBIfam" id="TIGR01198">
    <property type="entry name" value="pgl"/>
    <property type="match status" value="1"/>
</dbReference>
<dbReference type="SUPFAM" id="SSF100950">
    <property type="entry name" value="NagB/RpiA/CoA transferase-like"/>
    <property type="match status" value="1"/>
</dbReference>
<dbReference type="EMBL" id="JACGXS010000001">
    <property type="protein sequence ID" value="MBA8680600.1"/>
    <property type="molecule type" value="Genomic_DNA"/>
</dbReference>
<keyword evidence="7 9" id="KW-0378">Hydrolase</keyword>
<comment type="similarity">
    <text evidence="4 7">Belongs to the glucosamine/galactosamine-6-phosphate isomerase family. 6-phosphogluconolactonase subfamily.</text>
</comment>
<proteinExistence type="inferred from homology"/>
<evidence type="ECO:0000256" key="1">
    <source>
        <dbReference type="ARBA" id="ARBA00000832"/>
    </source>
</evidence>
<dbReference type="InterPro" id="IPR006148">
    <property type="entry name" value="Glc/Gal-6P_isomerase"/>
</dbReference>
<dbReference type="EC" id="3.1.1.31" evidence="5 7"/>
<evidence type="ECO:0000256" key="4">
    <source>
        <dbReference type="ARBA" id="ARBA00010662"/>
    </source>
</evidence>
<dbReference type="PANTHER" id="PTHR11054:SF0">
    <property type="entry name" value="6-PHOSPHOGLUCONOLACTONASE"/>
    <property type="match status" value="1"/>
</dbReference>
<dbReference type="CDD" id="cd01400">
    <property type="entry name" value="6PGL"/>
    <property type="match status" value="1"/>
</dbReference>
<evidence type="ECO:0000256" key="5">
    <source>
        <dbReference type="ARBA" id="ARBA00013198"/>
    </source>
</evidence>
<dbReference type="Pfam" id="PF01182">
    <property type="entry name" value="Glucosamine_iso"/>
    <property type="match status" value="1"/>
</dbReference>
<comment type="function">
    <text evidence="2 7">Hydrolysis of 6-phosphogluconolactone to 6-phosphogluconate.</text>
</comment>
<organism evidence="9 10">
    <name type="scientific">Stenotrophomonas tumulicola</name>
    <dbReference type="NCBI Taxonomy" id="1685415"/>
    <lineage>
        <taxon>Bacteria</taxon>
        <taxon>Pseudomonadati</taxon>
        <taxon>Pseudomonadota</taxon>
        <taxon>Gammaproteobacteria</taxon>
        <taxon>Lysobacterales</taxon>
        <taxon>Lysobacteraceae</taxon>
        <taxon>Stenotrophomonas</taxon>
    </lineage>
</organism>
<evidence type="ECO:0000256" key="2">
    <source>
        <dbReference type="ARBA" id="ARBA00002681"/>
    </source>
</evidence>
<sequence length="240" mass="26497">MPTVFSSDRVEFIAHRDADGWIEAVAADMAGILNADIAEHGRARMLLSGGTTPAPVYQALAELDVHWDRVEVSLADERWLSPQDRDSNAWLVRESLLKRAEGAHFDPLVRIGKPLAECVYTANLQAQYNLPPSLVALGMGNDGHTCSLFPGSRDLQRALESTLPYAALDATGCPGANQWPLRITLTPHGLRACRQRLLLLRGKQKLEVLKRALDSNEVQQYPILAAIDQPGPRLRVHWAD</sequence>
<evidence type="ECO:0000256" key="7">
    <source>
        <dbReference type="RuleBase" id="RU365095"/>
    </source>
</evidence>
<dbReference type="Gene3D" id="3.40.50.1360">
    <property type="match status" value="1"/>
</dbReference>